<dbReference type="PROSITE" id="PS51841">
    <property type="entry name" value="LTD"/>
    <property type="match status" value="2"/>
</dbReference>
<dbReference type="CDD" id="cd04486">
    <property type="entry name" value="YhcR_OBF_like"/>
    <property type="match status" value="1"/>
</dbReference>
<dbReference type="Proteomes" id="UP000219285">
    <property type="component" value="Chromosome"/>
</dbReference>
<dbReference type="InterPro" id="IPR044925">
    <property type="entry name" value="His-Me_finger_sf"/>
</dbReference>
<protein>
    <submittedName>
        <fullName evidence="5">ExeM/NucH family extracellular endonuclease</fullName>
    </submittedName>
</protein>
<keyword evidence="5" id="KW-0540">Nuclease</keyword>
<name>A0A6M4MDV4_9ALTE</name>
<dbReference type="InterPro" id="IPR007346">
    <property type="entry name" value="Endonuclease-I"/>
</dbReference>
<dbReference type="PANTHER" id="PTHR42834:SF1">
    <property type="entry name" value="ENDONUCLEASE_EXONUCLEASE_PHOSPHATASE FAMILY PROTEIN (AFU_ORTHOLOGUE AFUA_3G09210)"/>
    <property type="match status" value="1"/>
</dbReference>
<evidence type="ECO:0000256" key="3">
    <source>
        <dbReference type="SAM" id="SignalP"/>
    </source>
</evidence>
<dbReference type="KEGG" id="apel:CA267_005820"/>
<dbReference type="SUPFAM" id="SSF54060">
    <property type="entry name" value="His-Me finger endonucleases"/>
    <property type="match status" value="1"/>
</dbReference>
<feature type="region of interest" description="Disordered" evidence="2">
    <location>
        <begin position="177"/>
        <end position="200"/>
    </location>
</feature>
<feature type="signal peptide" evidence="3">
    <location>
        <begin position="1"/>
        <end position="19"/>
    </location>
</feature>
<organism evidence="5 6">
    <name type="scientific">Alteromonas pelagimontana</name>
    <dbReference type="NCBI Taxonomy" id="1858656"/>
    <lineage>
        <taxon>Bacteria</taxon>
        <taxon>Pseudomonadati</taxon>
        <taxon>Pseudomonadota</taxon>
        <taxon>Gammaproteobacteria</taxon>
        <taxon>Alteromonadales</taxon>
        <taxon>Alteromonadaceae</taxon>
        <taxon>Alteromonas/Salinimonas group</taxon>
        <taxon>Alteromonas</taxon>
    </lineage>
</organism>
<feature type="region of interest" description="Disordered" evidence="2">
    <location>
        <begin position="338"/>
        <end position="368"/>
    </location>
</feature>
<comment type="similarity">
    <text evidence="1">Belongs to the EndA/NucM nuclease family.</text>
</comment>
<dbReference type="InterPro" id="IPR001322">
    <property type="entry name" value="Lamin_tail_dom"/>
</dbReference>
<dbReference type="GO" id="GO:0004519">
    <property type="term" value="F:endonuclease activity"/>
    <property type="evidence" value="ECO:0007669"/>
    <property type="project" value="UniProtKB-KW"/>
</dbReference>
<dbReference type="Pfam" id="PF04231">
    <property type="entry name" value="Endonuclease_1"/>
    <property type="match status" value="1"/>
</dbReference>
<dbReference type="PROSITE" id="PS00018">
    <property type="entry name" value="EF_HAND_1"/>
    <property type="match status" value="1"/>
</dbReference>
<evidence type="ECO:0000256" key="2">
    <source>
        <dbReference type="SAM" id="MobiDB-lite"/>
    </source>
</evidence>
<evidence type="ECO:0000256" key="1">
    <source>
        <dbReference type="ARBA" id="ARBA00006429"/>
    </source>
</evidence>
<dbReference type="SUPFAM" id="SSF74853">
    <property type="entry name" value="Lamin A/C globular tail domain"/>
    <property type="match status" value="1"/>
</dbReference>
<reference evidence="5 6" key="2">
    <citation type="submission" date="2020-04" db="EMBL/GenBank/DDBJ databases">
        <title>Complete genome sequence of Alteromonas pelagimontana 5.12T.</title>
        <authorList>
            <person name="Sinha R.K."/>
            <person name="Krishnan K.P."/>
            <person name="Kurian J.P."/>
        </authorList>
    </citation>
    <scope>NUCLEOTIDE SEQUENCE [LARGE SCALE GENOMIC DNA]</scope>
    <source>
        <strain evidence="5 6">5.12</strain>
    </source>
</reference>
<dbReference type="GO" id="GO:0000272">
    <property type="term" value="P:polysaccharide catabolic process"/>
    <property type="evidence" value="ECO:0007669"/>
    <property type="project" value="InterPro"/>
</dbReference>
<dbReference type="Pfam" id="PF00932">
    <property type="entry name" value="LTD"/>
    <property type="match status" value="2"/>
</dbReference>
<dbReference type="OrthoDB" id="9800417at2"/>
<feature type="chain" id="PRO_5027104921" evidence="3">
    <location>
        <begin position="20"/>
        <end position="1483"/>
    </location>
</feature>
<keyword evidence="6" id="KW-1185">Reference proteome</keyword>
<reference evidence="6" key="1">
    <citation type="submission" date="2014-12" db="EMBL/GenBank/DDBJ databases">
        <title>Complete genome sequence of a multi-drug resistant Klebsiella pneumoniae.</title>
        <authorList>
            <person name="Hua X."/>
            <person name="Chen Q."/>
            <person name="Li X."/>
            <person name="Feng Y."/>
            <person name="Ruan Z."/>
            <person name="Yu Y."/>
        </authorList>
    </citation>
    <scope>NUCLEOTIDE SEQUENCE [LARGE SCALE GENOMIC DNA]</scope>
    <source>
        <strain evidence="6">5.12</strain>
    </source>
</reference>
<gene>
    <name evidence="5" type="ORF">CA267_005820</name>
</gene>
<dbReference type="PANTHER" id="PTHR42834">
    <property type="entry name" value="ENDONUCLEASE/EXONUCLEASE/PHOSPHATASE FAMILY PROTEIN (AFU_ORTHOLOGUE AFUA_3G09210)"/>
    <property type="match status" value="1"/>
</dbReference>
<evidence type="ECO:0000313" key="5">
    <source>
        <dbReference type="EMBL" id="QJR80326.1"/>
    </source>
</evidence>
<evidence type="ECO:0000259" key="4">
    <source>
        <dbReference type="PROSITE" id="PS51841"/>
    </source>
</evidence>
<dbReference type="Gene3D" id="1.10.1330.10">
    <property type="entry name" value="Dockerin domain"/>
    <property type="match status" value="1"/>
</dbReference>
<feature type="compositionally biased region" description="Acidic residues" evidence="2">
    <location>
        <begin position="186"/>
        <end position="200"/>
    </location>
</feature>
<sequence>MKATVLLPLVLSVSTTALANDVFISQYIEGSSNNKAIELYNPTDASISLTGYNLSFYSNGNTSASTIIDLGDTIEAGATFVIADSSASSEILALANVTSGQSFFNGDDAVVLAKSGNVVDSIGQVGVDPGSQWGSGDTSTQNNTLIRLASVSVGDTDPSDVFDPAIGWSGLPQDDLTDLGSHTYDGSDDSGDGGDEDEDLSNVCTNCPDLDKIADASTFNPAVYYAAVQTEINNGSSTDVVRQILSETIASGQRTLTYSEVWTALTETDEDPTNPENVRLFYSNRSIAKSSNGSGAASNNPDNWNREHSWPKSHGFPNSGQEAYTDIQHLRATDISVNSSRGNLDFDNSDSPLGEAPENRVDGDSFEPRDAIKGDVARMMLYMDIRYEGNGSDSTPDLTLVNRITSGSEASLGKLCTLLQWNEADTVDAEEQRRQNAIYEYQGNRNPFVDHPEWVDMFYSAATCDEEPVDPIDPEEPELPAPSTGVAPVIITGVFDGPLTGGVPKGIELYVTQDIADLSVCGVGSANNGGGSDGEEFTFPVVSASAGDFIYVASESEGFAAFMGFAPDYTTGAMAINGDDAVEVFCNGEVVDLFGDVDTDGNGEAWEYLDSWAYRTAGAGSATFDVSQWLFAGANEWDGESSNSTAASPFPLATYLPPATELFFSEYIEGSGNNKALEIANLGFSDVDLNGYDVQVYANGATTANSTIALTGTLAAGDVFVIANSSAGSAIMAQADLVSGGLSFNGDDAVTLRLDGEIIDSIGQIGFRPNSAWGSGDTSTLNSTLRRKSSVRSGDSNALDEFVPASQWDGFPIDTFDGLGSYTQVEAPFELGFCGEPATYISAIQGEGATSALSGETVVVEAAVSHVTPNLGGFFIQEETVDYDNNANTSEGIFVAAPALLGTVAVGDVVRVGGIIGETYGRTEIAAQSEALVCGTYTVTPVAISLPKAEADSFEAVEGMLVSSNQSWVISDNYNYTAYGEVVVSTERLFTPSQVALPGSEAFAAVERQNELDHLLIDDNSDGADTTELLLSPGGFSPYNPVRAGDTVTGVTGVMDYGFSEYRIRPVETISVANTNPREDEPVLADGNLKVASFNVLNLFNGDGQGEGFPTSRGADTYEEYLRQRTKIVNAIVELDADVIGLLELENDGFSERSTIAQLVDDINANLGVNAYAFVDVGTSEVGTDEITSGMIYRPAVVELSGSAQVLLETNSIVDENGPLWGTAKNRPSIAQAFVHSETGQTFVVDVNHLKSKGSSCGSGDDSAEQGSCNLTRTRAAMALHAWLAQTFPDTATIIMGDLNAYGKEDPIQYLVTSGYTNTVAALKGEKSYSYTFDGLAGTLDYQLINAPMQEWLVDVTEWHINADEATALDYNEENKPQSYLNELLFRASDHDPVIASYLLESADVTGDWDGDGDVDIDDIRAFFSALLSKQKIGMEFDLNQDGKVDTQDMTKMRTMCTYYACRTEEVSPTKTGSSANVSRLSR</sequence>
<dbReference type="InterPro" id="IPR036691">
    <property type="entry name" value="Endo/exonu/phosph_ase_sf"/>
</dbReference>
<dbReference type="InterPro" id="IPR047971">
    <property type="entry name" value="ExeM-like"/>
</dbReference>
<dbReference type="Gene3D" id="3.60.10.10">
    <property type="entry name" value="Endonuclease/exonuclease/phosphatase"/>
    <property type="match status" value="1"/>
</dbReference>
<keyword evidence="3" id="KW-0732">Signal</keyword>
<dbReference type="RefSeq" id="WP_139316219.1">
    <property type="nucleotide sequence ID" value="NZ_CP052766.1"/>
</dbReference>
<proteinExistence type="inferred from homology"/>
<dbReference type="SUPFAM" id="SSF63446">
    <property type="entry name" value="Type I dockerin domain"/>
    <property type="match status" value="1"/>
</dbReference>
<dbReference type="InterPro" id="IPR036439">
    <property type="entry name" value="Dockerin_dom_sf"/>
</dbReference>
<keyword evidence="5" id="KW-0378">Hydrolase</keyword>
<keyword evidence="5" id="KW-0255">Endonuclease</keyword>
<dbReference type="CDD" id="cd10283">
    <property type="entry name" value="MnuA_DNase1-like"/>
    <property type="match status" value="1"/>
</dbReference>
<dbReference type="EMBL" id="CP052766">
    <property type="protein sequence ID" value="QJR80326.1"/>
    <property type="molecule type" value="Genomic_DNA"/>
</dbReference>
<accession>A0A6M4MDV4</accession>
<dbReference type="NCBIfam" id="NF033681">
    <property type="entry name" value="ExeM_NucH_DNase"/>
    <property type="match status" value="1"/>
</dbReference>
<feature type="compositionally biased region" description="Basic and acidic residues" evidence="2">
    <location>
        <begin position="357"/>
        <end position="368"/>
    </location>
</feature>
<dbReference type="InterPro" id="IPR018247">
    <property type="entry name" value="EF_Hand_1_Ca_BS"/>
</dbReference>
<evidence type="ECO:0000313" key="6">
    <source>
        <dbReference type="Proteomes" id="UP000219285"/>
    </source>
</evidence>
<feature type="compositionally biased region" description="Low complexity" evidence="2">
    <location>
        <begin position="290"/>
        <end position="300"/>
    </location>
</feature>
<feature type="region of interest" description="Disordered" evidence="2">
    <location>
        <begin position="289"/>
        <end position="321"/>
    </location>
</feature>
<feature type="domain" description="LTD" evidence="4">
    <location>
        <begin position="9"/>
        <end position="126"/>
    </location>
</feature>
<dbReference type="InterPro" id="IPR036415">
    <property type="entry name" value="Lamin_tail_dom_sf"/>
</dbReference>
<dbReference type="SUPFAM" id="SSF56219">
    <property type="entry name" value="DNase I-like"/>
    <property type="match status" value="1"/>
</dbReference>
<feature type="domain" description="LTD" evidence="4">
    <location>
        <begin position="641"/>
        <end position="766"/>
    </location>
</feature>